<accession>A0A1Y3EIW2</accession>
<organism evidence="1 2">
    <name type="scientific">Trichinella nativa</name>
    <dbReference type="NCBI Taxonomy" id="6335"/>
    <lineage>
        <taxon>Eukaryota</taxon>
        <taxon>Metazoa</taxon>
        <taxon>Ecdysozoa</taxon>
        <taxon>Nematoda</taxon>
        <taxon>Enoplea</taxon>
        <taxon>Dorylaimia</taxon>
        <taxon>Trichinellida</taxon>
        <taxon>Trichinellidae</taxon>
        <taxon>Trichinella</taxon>
    </lineage>
</organism>
<dbReference type="AlphaFoldDB" id="A0A1Y3EIW2"/>
<protein>
    <submittedName>
        <fullName evidence="1">Uncharacterized protein</fullName>
    </submittedName>
</protein>
<name>A0A1Y3EIW2_9BILA</name>
<sequence length="331" mass="35694">FSIAVYVFGDLPKGSGSTASVVATTFPRWIVTLSPEGFSSWTGTHPSLGCTTALAMATGSLPLGRRSNNHGPWHLSAEVVLAMTQHSVKEAKVTSFSMMTSTLLLAVVASTNRRLFPSICSTASAMSSVQPKRRRKSQPRTQRFPLTVKCVPSAASKLPLRHGSVGIPDCTSVTAEPVSISIFVGHPSILLTTAIRSLPWRGVQPFRSGNTYAALVAVHSRLSPSHSHLDDRCFGVWMLVPISKPGPGLIMKDSTSRAARTASSMFFGFRCFTSRTSSGQSKVLRNLSSPMTSLASSDSVMYAFSTRCRISRPMSDHESCARLFRFSNSSQ</sequence>
<feature type="non-terminal residue" evidence="1">
    <location>
        <position position="1"/>
    </location>
</feature>
<gene>
    <name evidence="1" type="ORF">D917_09520</name>
</gene>
<dbReference type="EMBL" id="LVZM01014154">
    <property type="protein sequence ID" value="OUC43786.1"/>
    <property type="molecule type" value="Genomic_DNA"/>
</dbReference>
<dbReference type="Proteomes" id="UP000243006">
    <property type="component" value="Unassembled WGS sequence"/>
</dbReference>
<evidence type="ECO:0000313" key="1">
    <source>
        <dbReference type="EMBL" id="OUC43786.1"/>
    </source>
</evidence>
<evidence type="ECO:0000313" key="2">
    <source>
        <dbReference type="Proteomes" id="UP000243006"/>
    </source>
</evidence>
<comment type="caution">
    <text evidence="1">The sequence shown here is derived from an EMBL/GenBank/DDBJ whole genome shotgun (WGS) entry which is preliminary data.</text>
</comment>
<reference evidence="1 2" key="1">
    <citation type="submission" date="2015-04" db="EMBL/GenBank/DDBJ databases">
        <title>Draft genome of the roundworm Trichinella nativa.</title>
        <authorList>
            <person name="Mitreva M."/>
        </authorList>
    </citation>
    <scope>NUCLEOTIDE SEQUENCE [LARGE SCALE GENOMIC DNA]</scope>
    <source>
        <strain evidence="1 2">ISS45</strain>
    </source>
</reference>
<proteinExistence type="predicted"/>